<sequence length="99" mass="10414">MSKDNPVEFIAIASGKGGVGKSTVAVNLAVSLAREGKKVGLVDADIYGFSVPDMMGIDEKPGVQGKEIIPVERHGGQSYINGILCGRKCTSYMARSNAR</sequence>
<evidence type="ECO:0000256" key="2">
    <source>
        <dbReference type="ARBA" id="ARBA00022840"/>
    </source>
</evidence>
<dbReference type="Gene3D" id="3.40.50.300">
    <property type="entry name" value="P-loop containing nucleotide triphosphate hydrolases"/>
    <property type="match status" value="1"/>
</dbReference>
<evidence type="ECO:0000313" key="4">
    <source>
        <dbReference type="Proteomes" id="UP000255277"/>
    </source>
</evidence>
<gene>
    <name evidence="3" type="primary">minD</name>
    <name evidence="3" type="ORF">NCTC12195_03871</name>
</gene>
<dbReference type="GO" id="GO:0051539">
    <property type="term" value="F:4 iron, 4 sulfur cluster binding"/>
    <property type="evidence" value="ECO:0007669"/>
    <property type="project" value="TreeGrafter"/>
</dbReference>
<reference evidence="3 4" key="1">
    <citation type="submission" date="2018-06" db="EMBL/GenBank/DDBJ databases">
        <authorList>
            <consortium name="Pathogen Informatics"/>
            <person name="Doyle S."/>
        </authorList>
    </citation>
    <scope>NUCLEOTIDE SEQUENCE [LARGE SCALE GENOMIC DNA]</scope>
    <source>
        <strain evidence="3 4">NCTC12195</strain>
    </source>
</reference>
<evidence type="ECO:0000313" key="3">
    <source>
        <dbReference type="EMBL" id="SUM34346.1"/>
    </source>
</evidence>
<dbReference type="InterPro" id="IPR044304">
    <property type="entry name" value="NUBPL-like"/>
</dbReference>
<name>A0A380FLX1_STAGA</name>
<dbReference type="Pfam" id="PF10609">
    <property type="entry name" value="ParA"/>
    <property type="match status" value="1"/>
</dbReference>
<keyword evidence="2" id="KW-0067">ATP-binding</keyword>
<dbReference type="AlphaFoldDB" id="A0A380FLX1"/>
<dbReference type="PANTHER" id="PTHR42961:SF2">
    <property type="entry name" value="IRON-SULFUR PROTEIN NUBPL"/>
    <property type="match status" value="1"/>
</dbReference>
<dbReference type="InterPro" id="IPR027417">
    <property type="entry name" value="P-loop_NTPase"/>
</dbReference>
<proteinExistence type="predicted"/>
<keyword evidence="1" id="KW-0547">Nucleotide-binding</keyword>
<dbReference type="SUPFAM" id="SSF52540">
    <property type="entry name" value="P-loop containing nucleoside triphosphate hydrolases"/>
    <property type="match status" value="1"/>
</dbReference>
<dbReference type="InterPro" id="IPR033756">
    <property type="entry name" value="YlxH/NBP35"/>
</dbReference>
<dbReference type="PANTHER" id="PTHR42961">
    <property type="entry name" value="IRON-SULFUR PROTEIN NUBPL"/>
    <property type="match status" value="1"/>
</dbReference>
<protein>
    <submittedName>
        <fullName evidence="3">Chromosome partitioning ATPase</fullName>
    </submittedName>
</protein>
<evidence type="ECO:0000256" key="1">
    <source>
        <dbReference type="ARBA" id="ARBA00022741"/>
    </source>
</evidence>
<dbReference type="GO" id="GO:0016226">
    <property type="term" value="P:iron-sulfur cluster assembly"/>
    <property type="evidence" value="ECO:0007669"/>
    <property type="project" value="InterPro"/>
</dbReference>
<organism evidence="3 4">
    <name type="scientific">Staphylococcus gallinarum</name>
    <dbReference type="NCBI Taxonomy" id="1293"/>
    <lineage>
        <taxon>Bacteria</taxon>
        <taxon>Bacillati</taxon>
        <taxon>Bacillota</taxon>
        <taxon>Bacilli</taxon>
        <taxon>Bacillales</taxon>
        <taxon>Staphylococcaceae</taxon>
        <taxon>Staphylococcus</taxon>
    </lineage>
</organism>
<accession>A0A380FLX1</accession>
<dbReference type="EMBL" id="UHDK01000001">
    <property type="protein sequence ID" value="SUM34346.1"/>
    <property type="molecule type" value="Genomic_DNA"/>
</dbReference>
<dbReference type="GO" id="GO:0005524">
    <property type="term" value="F:ATP binding"/>
    <property type="evidence" value="ECO:0007669"/>
    <property type="project" value="UniProtKB-KW"/>
</dbReference>
<dbReference type="Proteomes" id="UP000255277">
    <property type="component" value="Unassembled WGS sequence"/>
</dbReference>